<name>A0A2P1GN26_9CALI</name>
<dbReference type="EMBL" id="MG599971">
    <property type="protein sequence ID" value="AVM87219.1"/>
    <property type="molecule type" value="Genomic_RNA"/>
</dbReference>
<sequence>MFGSAVTSALGGALGGLSGVAGGVAGQALANKGAWDRQLESQAYNSSLLSRRDSALAGAGLSSAAGYLGGGSGQSGTMLWNATVAPNLVQFGAGGFMGSPILAGTRKPGTARTSNTSPATTRFHGSQISVNQNKMYDTAGVYNWAAGLPRGNFSHNNQSISGAGSSVLSQGAAENRIINSVLTMKPPGSTSYSL</sequence>
<proteinExistence type="predicted"/>
<organism evidence="1">
    <name type="scientific">Wenling rattails calicivirus 3</name>
    <dbReference type="NCBI Taxonomy" id="2116390"/>
    <lineage>
        <taxon>Viruses</taxon>
        <taxon>Riboviria</taxon>
        <taxon>Orthornavirae</taxon>
        <taxon>Pisuviricota</taxon>
        <taxon>Pisoniviricetes</taxon>
        <taxon>Picornavirales</taxon>
        <taxon>Caliciviridae</taxon>
    </lineage>
</organism>
<protein>
    <submittedName>
        <fullName evidence="1">VP2</fullName>
    </submittedName>
</protein>
<reference evidence="1" key="1">
    <citation type="journal article" date="2018" name="Nature">
        <title>The evolutionary history of vertebrate RNA viruses.</title>
        <authorList>
            <person name="Shi M."/>
            <person name="Lin X.D."/>
            <person name="Chen X."/>
            <person name="Tian J.H."/>
            <person name="Chen L.J."/>
            <person name="Li K."/>
            <person name="Wang W."/>
            <person name="Eden J.S."/>
            <person name="Shen J.J."/>
            <person name="Liu L."/>
            <person name="Holmes E.C."/>
            <person name="Zhang Y.Z."/>
        </authorList>
    </citation>
    <scope>NUCLEOTIDE SEQUENCE</scope>
    <source>
        <strain evidence="1">XYHYC192062</strain>
    </source>
</reference>
<accession>A0A2P1GN26</accession>
<evidence type="ECO:0000313" key="1">
    <source>
        <dbReference type="EMBL" id="AVM87219.1"/>
    </source>
</evidence>